<sequence>MAMFMYVYRIFISLLLILVHCEVTVEQVTHGPLRKICTFTRRDKTIAETPPLAREDGKIEIVILFKATWPLFTFYASLTCRRAS</sequence>
<feature type="chain" id="PRO_5004013236" evidence="1">
    <location>
        <begin position="22"/>
        <end position="84"/>
    </location>
</feature>
<dbReference type="Proteomes" id="UP000011115">
    <property type="component" value="Unassembled WGS sequence"/>
</dbReference>
<evidence type="ECO:0000313" key="2">
    <source>
        <dbReference type="EnsemblPlants" id="PGSC0003DMT400071476"/>
    </source>
</evidence>
<keyword evidence="1" id="KW-0732">Signal</keyword>
<feature type="signal peptide" evidence="1">
    <location>
        <begin position="1"/>
        <end position="21"/>
    </location>
</feature>
<name>M1CNV0_SOLTU</name>
<reference evidence="3" key="1">
    <citation type="journal article" date="2011" name="Nature">
        <title>Genome sequence and analysis of the tuber crop potato.</title>
        <authorList>
            <consortium name="The Potato Genome Sequencing Consortium"/>
        </authorList>
    </citation>
    <scope>NUCLEOTIDE SEQUENCE [LARGE SCALE GENOMIC DNA]</scope>
    <source>
        <strain evidence="3">cv. DM1-3 516 R44</strain>
    </source>
</reference>
<keyword evidence="3" id="KW-1185">Reference proteome</keyword>
<dbReference type="Gramene" id="PGSC0003DMT400071476">
    <property type="protein sequence ID" value="PGSC0003DMT400071476"/>
    <property type="gene ID" value="PGSC0003DMG401027811"/>
</dbReference>
<accession>M1CNV0</accession>
<proteinExistence type="predicted"/>
<protein>
    <submittedName>
        <fullName evidence="2">Receptor-kinase</fullName>
    </submittedName>
</protein>
<organism evidence="2 3">
    <name type="scientific">Solanum tuberosum</name>
    <name type="common">Potato</name>
    <dbReference type="NCBI Taxonomy" id="4113"/>
    <lineage>
        <taxon>Eukaryota</taxon>
        <taxon>Viridiplantae</taxon>
        <taxon>Streptophyta</taxon>
        <taxon>Embryophyta</taxon>
        <taxon>Tracheophyta</taxon>
        <taxon>Spermatophyta</taxon>
        <taxon>Magnoliopsida</taxon>
        <taxon>eudicotyledons</taxon>
        <taxon>Gunneridae</taxon>
        <taxon>Pentapetalae</taxon>
        <taxon>asterids</taxon>
        <taxon>lamiids</taxon>
        <taxon>Solanales</taxon>
        <taxon>Solanaceae</taxon>
        <taxon>Solanoideae</taxon>
        <taxon>Solaneae</taxon>
        <taxon>Solanum</taxon>
    </lineage>
</organism>
<dbReference type="AlphaFoldDB" id="M1CNV0"/>
<dbReference type="HOGENOM" id="CLU_2531867_0_0_1"/>
<evidence type="ECO:0000256" key="1">
    <source>
        <dbReference type="SAM" id="SignalP"/>
    </source>
</evidence>
<dbReference type="EnsemblPlants" id="PGSC0003DMT400071476">
    <property type="protein sequence ID" value="PGSC0003DMT400071476"/>
    <property type="gene ID" value="PGSC0003DMG401027811"/>
</dbReference>
<dbReference type="ExpressionAtlas" id="M1CNV0">
    <property type="expression patterns" value="baseline"/>
</dbReference>
<evidence type="ECO:0000313" key="3">
    <source>
        <dbReference type="Proteomes" id="UP000011115"/>
    </source>
</evidence>
<reference evidence="2" key="2">
    <citation type="submission" date="2015-06" db="UniProtKB">
        <authorList>
            <consortium name="EnsemblPlants"/>
        </authorList>
    </citation>
    <scope>IDENTIFICATION</scope>
    <source>
        <strain evidence="2">DM1-3 516 R44</strain>
    </source>
</reference>